<dbReference type="GO" id="GO:0004497">
    <property type="term" value="F:monooxygenase activity"/>
    <property type="evidence" value="ECO:0007669"/>
    <property type="project" value="UniProtKB-KW"/>
</dbReference>
<evidence type="ECO:0000256" key="11">
    <source>
        <dbReference type="ARBA" id="ARBA00023033"/>
    </source>
</evidence>
<keyword evidence="6 13" id="KW-0479">Metal-binding</keyword>
<dbReference type="PANTHER" id="PTHR24292:SF54">
    <property type="entry name" value="CYP9F3-RELATED"/>
    <property type="match status" value="1"/>
</dbReference>
<keyword evidence="7" id="KW-0256">Endoplasmic reticulum</keyword>
<comment type="subcellular location">
    <subcellularLocation>
        <location evidence="3">Endoplasmic reticulum membrane</location>
        <topology evidence="3">Peripheral membrane protein</topology>
    </subcellularLocation>
    <subcellularLocation>
        <location evidence="2">Microsome membrane</location>
        <topology evidence="2">Peripheral membrane protein</topology>
    </subcellularLocation>
</comment>
<dbReference type="EMBL" id="LJIG01016043">
    <property type="protein sequence ID" value="KRT81786.1"/>
    <property type="molecule type" value="Genomic_DNA"/>
</dbReference>
<dbReference type="GO" id="GO:0020037">
    <property type="term" value="F:heme binding"/>
    <property type="evidence" value="ECO:0007669"/>
    <property type="project" value="InterPro"/>
</dbReference>
<evidence type="ECO:0000256" key="2">
    <source>
        <dbReference type="ARBA" id="ARBA00004174"/>
    </source>
</evidence>
<evidence type="ECO:0000313" key="17">
    <source>
        <dbReference type="Proteomes" id="UP000051574"/>
    </source>
</evidence>
<sequence>MIVILLLILGVTLLYWKTAKHYAYWTDRNVKQRKPIYFLGDNSNILFGKESIYDAFVKMYNAFPNERYMGIYQMLIPTLVVRDPDLIKQLTVKDFDHFLNHRAFIPEGVDPLWNKNLFSLKDTEWREMRGTLSPSFTSSKMKMIFTLISECANDFINHFLEKGDNHLLEMKDTFTRYTNDVIASVAFGIKCDSIREPDNLFFTMGTKAMKFGPSATIKFFIYTLAPTLSKLLGISFFPKEVTEFFFNVVTQTIQMRESQGIVRPDMLNLLIEARKGKTIYDLETNSSNESALTTSENSNINKEYKAAKHLTDMDIAAQALVFFFGGFESAATLMSFTAYELALNPECQRKLQTEIDETLKECNGQLTYESLLKMKYMDMVLSETLRKWPPNVGSDRVCTKDYTIEPVHSHEQPVHLKTGDLVWIPVCGIHNDPKYYPEPQKFDPMRFGDDNKTNIINPYTFMPFGTGPRNCIGSRFALMETKTILFHMLSKFDLNVCEKTDVPIQLSKITMQLVTKNGVWIALKRR</sequence>
<dbReference type="InterPro" id="IPR002401">
    <property type="entry name" value="Cyt_P450_E_grp-I"/>
</dbReference>
<evidence type="ECO:0000256" key="1">
    <source>
        <dbReference type="ARBA" id="ARBA00001971"/>
    </source>
</evidence>
<evidence type="ECO:0000256" key="6">
    <source>
        <dbReference type="ARBA" id="ARBA00022723"/>
    </source>
</evidence>
<dbReference type="SUPFAM" id="SSF48264">
    <property type="entry name" value="Cytochrome P450"/>
    <property type="match status" value="1"/>
</dbReference>
<dbReference type="PROSITE" id="PS00086">
    <property type="entry name" value="CYTOCHROME_P450"/>
    <property type="match status" value="1"/>
</dbReference>
<dbReference type="Gene3D" id="1.10.630.10">
    <property type="entry name" value="Cytochrome P450"/>
    <property type="match status" value="1"/>
</dbReference>
<comment type="cofactor">
    <cofactor evidence="1 13">
        <name>heme</name>
        <dbReference type="ChEBI" id="CHEBI:30413"/>
    </cofactor>
</comment>
<dbReference type="InterPro" id="IPR017972">
    <property type="entry name" value="Cyt_P450_CS"/>
</dbReference>
<feature type="binding site" description="axial binding residue" evidence="13">
    <location>
        <position position="471"/>
    </location>
    <ligand>
        <name>heme</name>
        <dbReference type="ChEBI" id="CHEBI:30413"/>
    </ligand>
    <ligandPart>
        <name>Fe</name>
        <dbReference type="ChEBI" id="CHEBI:18248"/>
    </ligandPart>
</feature>
<dbReference type="Pfam" id="PF00067">
    <property type="entry name" value="p450"/>
    <property type="match status" value="1"/>
</dbReference>
<evidence type="ECO:0000256" key="9">
    <source>
        <dbReference type="ARBA" id="ARBA00023002"/>
    </source>
</evidence>
<evidence type="ECO:0000256" key="5">
    <source>
        <dbReference type="ARBA" id="ARBA00022617"/>
    </source>
</evidence>
<dbReference type="PRINTS" id="PR00385">
    <property type="entry name" value="P450"/>
</dbReference>
<dbReference type="FunFam" id="1.10.630.10:FF:000042">
    <property type="entry name" value="Cytochrome P450"/>
    <property type="match status" value="1"/>
</dbReference>
<proteinExistence type="inferred from homology"/>
<dbReference type="PRINTS" id="PR00463">
    <property type="entry name" value="EP450I"/>
</dbReference>
<evidence type="ECO:0000256" key="12">
    <source>
        <dbReference type="ARBA" id="ARBA00023136"/>
    </source>
</evidence>
<dbReference type="InterPro" id="IPR050476">
    <property type="entry name" value="Insect_CytP450_Detox"/>
</dbReference>
<keyword evidence="5 13" id="KW-0349">Heme</keyword>
<evidence type="ECO:0000256" key="15">
    <source>
        <dbReference type="SAM" id="SignalP"/>
    </source>
</evidence>
<dbReference type="GO" id="GO:0005789">
    <property type="term" value="C:endoplasmic reticulum membrane"/>
    <property type="evidence" value="ECO:0007669"/>
    <property type="project" value="UniProtKB-SubCell"/>
</dbReference>
<dbReference type="OrthoDB" id="2789670at2759"/>
<accession>A0A0T6B327</accession>
<keyword evidence="15" id="KW-0732">Signal</keyword>
<evidence type="ECO:0000256" key="4">
    <source>
        <dbReference type="ARBA" id="ARBA00010617"/>
    </source>
</evidence>
<dbReference type="PANTHER" id="PTHR24292">
    <property type="entry name" value="CYTOCHROME P450"/>
    <property type="match status" value="1"/>
</dbReference>
<dbReference type="InterPro" id="IPR001128">
    <property type="entry name" value="Cyt_P450"/>
</dbReference>
<evidence type="ECO:0000256" key="8">
    <source>
        <dbReference type="ARBA" id="ARBA00022848"/>
    </source>
</evidence>
<dbReference type="GO" id="GO:0005506">
    <property type="term" value="F:iron ion binding"/>
    <property type="evidence" value="ECO:0007669"/>
    <property type="project" value="InterPro"/>
</dbReference>
<evidence type="ECO:0000256" key="3">
    <source>
        <dbReference type="ARBA" id="ARBA00004406"/>
    </source>
</evidence>
<reference evidence="16 17" key="1">
    <citation type="submission" date="2015-09" db="EMBL/GenBank/DDBJ databases">
        <title>Draft genome of the scarab beetle Oryctes borbonicus.</title>
        <authorList>
            <person name="Meyer J.M."/>
            <person name="Markov G.V."/>
            <person name="Baskaran P."/>
            <person name="Herrmann M."/>
            <person name="Sommer R.J."/>
            <person name="Roedelsperger C."/>
        </authorList>
    </citation>
    <scope>NUCLEOTIDE SEQUENCE [LARGE SCALE GENOMIC DNA]</scope>
    <source>
        <strain evidence="16">OB123</strain>
        <tissue evidence="16">Whole animal</tissue>
    </source>
</reference>
<dbReference type="InterPro" id="IPR036396">
    <property type="entry name" value="Cyt_P450_sf"/>
</dbReference>
<dbReference type="Proteomes" id="UP000051574">
    <property type="component" value="Unassembled WGS sequence"/>
</dbReference>
<dbReference type="CDD" id="cd11056">
    <property type="entry name" value="CYP6-like"/>
    <property type="match status" value="1"/>
</dbReference>
<evidence type="ECO:0000313" key="16">
    <source>
        <dbReference type="EMBL" id="KRT81786.1"/>
    </source>
</evidence>
<evidence type="ECO:0000256" key="13">
    <source>
        <dbReference type="PIRSR" id="PIRSR602401-1"/>
    </source>
</evidence>
<keyword evidence="8" id="KW-0492">Microsome</keyword>
<feature type="signal peptide" evidence="15">
    <location>
        <begin position="1"/>
        <end position="19"/>
    </location>
</feature>
<feature type="chain" id="PRO_5006668312" evidence="15">
    <location>
        <begin position="20"/>
        <end position="526"/>
    </location>
</feature>
<evidence type="ECO:0000256" key="10">
    <source>
        <dbReference type="ARBA" id="ARBA00023004"/>
    </source>
</evidence>
<gene>
    <name evidence="16" type="ORF">AMK59_5160</name>
</gene>
<keyword evidence="12" id="KW-0472">Membrane</keyword>
<evidence type="ECO:0000256" key="7">
    <source>
        <dbReference type="ARBA" id="ARBA00022824"/>
    </source>
</evidence>
<comment type="similarity">
    <text evidence="4 14">Belongs to the cytochrome P450 family.</text>
</comment>
<name>A0A0T6B327_9SCAR</name>
<keyword evidence="11 14" id="KW-0503">Monooxygenase</keyword>
<feature type="non-terminal residue" evidence="16">
    <location>
        <position position="526"/>
    </location>
</feature>
<keyword evidence="17" id="KW-1185">Reference proteome</keyword>
<comment type="caution">
    <text evidence="16">The sequence shown here is derived from an EMBL/GenBank/DDBJ whole genome shotgun (WGS) entry which is preliminary data.</text>
</comment>
<protein>
    <submittedName>
        <fullName evidence="16">Cytochrome P450</fullName>
    </submittedName>
</protein>
<dbReference type="GO" id="GO:0016705">
    <property type="term" value="F:oxidoreductase activity, acting on paired donors, with incorporation or reduction of molecular oxygen"/>
    <property type="evidence" value="ECO:0007669"/>
    <property type="project" value="InterPro"/>
</dbReference>
<organism evidence="16 17">
    <name type="scientific">Oryctes borbonicus</name>
    <dbReference type="NCBI Taxonomy" id="1629725"/>
    <lineage>
        <taxon>Eukaryota</taxon>
        <taxon>Metazoa</taxon>
        <taxon>Ecdysozoa</taxon>
        <taxon>Arthropoda</taxon>
        <taxon>Hexapoda</taxon>
        <taxon>Insecta</taxon>
        <taxon>Pterygota</taxon>
        <taxon>Neoptera</taxon>
        <taxon>Endopterygota</taxon>
        <taxon>Coleoptera</taxon>
        <taxon>Polyphaga</taxon>
        <taxon>Scarabaeiformia</taxon>
        <taxon>Scarabaeidae</taxon>
        <taxon>Dynastinae</taxon>
        <taxon>Oryctes</taxon>
    </lineage>
</organism>
<evidence type="ECO:0000256" key="14">
    <source>
        <dbReference type="RuleBase" id="RU000461"/>
    </source>
</evidence>
<keyword evidence="10 13" id="KW-0408">Iron</keyword>
<keyword evidence="9 14" id="KW-0560">Oxidoreductase</keyword>
<dbReference type="AlphaFoldDB" id="A0A0T6B327"/>